<feature type="transmembrane region" description="Helical" evidence="2">
    <location>
        <begin position="70"/>
        <end position="90"/>
    </location>
</feature>
<feature type="region of interest" description="Disordered" evidence="1">
    <location>
        <begin position="1"/>
        <end position="24"/>
    </location>
</feature>
<dbReference type="Proteomes" id="UP000179807">
    <property type="component" value="Unassembled WGS sequence"/>
</dbReference>
<evidence type="ECO:0000256" key="2">
    <source>
        <dbReference type="SAM" id="Phobius"/>
    </source>
</evidence>
<dbReference type="PANTHER" id="PTHR28251">
    <property type="entry name" value="V-TYPE ATPASE ASSEMBLY FACTOR PKR1"/>
    <property type="match status" value="1"/>
</dbReference>
<keyword evidence="4" id="KW-1185">Reference proteome</keyword>
<sequence>MPEQTTPTAPKTPQTPHTPAANQPQLTGFGGWLANLFTPGIGFGVINFTRVCLIAMMIFLVTMVFTHYNIHWLIMSILGICLTLSFEFFIGELKKSPEIMNPKNKTE</sequence>
<protein>
    <submittedName>
        <fullName evidence="3">Uncharacterized protein</fullName>
    </submittedName>
</protein>
<organism evidence="3 4">
    <name type="scientific">Tritrichomonas foetus</name>
    <dbReference type="NCBI Taxonomy" id="1144522"/>
    <lineage>
        <taxon>Eukaryota</taxon>
        <taxon>Metamonada</taxon>
        <taxon>Parabasalia</taxon>
        <taxon>Tritrichomonadida</taxon>
        <taxon>Tritrichomonadidae</taxon>
        <taxon>Tritrichomonas</taxon>
    </lineage>
</organism>
<dbReference type="RefSeq" id="XP_068357653.1">
    <property type="nucleotide sequence ID" value="XM_068505924.1"/>
</dbReference>
<dbReference type="VEuPathDB" id="TrichDB:TRFO_28031"/>
<dbReference type="EMBL" id="MLAK01000791">
    <property type="protein sequence ID" value="OHT04517.1"/>
    <property type="molecule type" value="Genomic_DNA"/>
</dbReference>
<dbReference type="Pfam" id="PF08636">
    <property type="entry name" value="Pkr1"/>
    <property type="match status" value="1"/>
</dbReference>
<name>A0A1J4K4U2_9EUKA</name>
<dbReference type="InterPro" id="IPR013945">
    <property type="entry name" value="Pkr1"/>
</dbReference>
<evidence type="ECO:0000256" key="1">
    <source>
        <dbReference type="SAM" id="MobiDB-lite"/>
    </source>
</evidence>
<dbReference type="GO" id="GO:0005789">
    <property type="term" value="C:endoplasmic reticulum membrane"/>
    <property type="evidence" value="ECO:0007669"/>
    <property type="project" value="TreeGrafter"/>
</dbReference>
<keyword evidence="2" id="KW-1133">Transmembrane helix</keyword>
<dbReference type="AlphaFoldDB" id="A0A1J4K4U2"/>
<dbReference type="PANTHER" id="PTHR28251:SF1">
    <property type="entry name" value="V-TYPE ATPASE ASSEMBLY FACTOR PKR1"/>
    <property type="match status" value="1"/>
</dbReference>
<gene>
    <name evidence="3" type="ORF">TRFO_28031</name>
</gene>
<feature type="compositionally biased region" description="Low complexity" evidence="1">
    <location>
        <begin position="1"/>
        <end position="21"/>
    </location>
</feature>
<proteinExistence type="predicted"/>
<accession>A0A1J4K4U2</accession>
<dbReference type="GO" id="GO:0070072">
    <property type="term" value="P:vacuolar proton-transporting V-type ATPase complex assembly"/>
    <property type="evidence" value="ECO:0007669"/>
    <property type="project" value="InterPro"/>
</dbReference>
<keyword evidence="2" id="KW-0812">Transmembrane</keyword>
<dbReference type="GeneID" id="94840628"/>
<comment type="caution">
    <text evidence="3">The sequence shown here is derived from an EMBL/GenBank/DDBJ whole genome shotgun (WGS) entry which is preliminary data.</text>
</comment>
<feature type="transmembrane region" description="Helical" evidence="2">
    <location>
        <begin position="41"/>
        <end position="64"/>
    </location>
</feature>
<evidence type="ECO:0000313" key="4">
    <source>
        <dbReference type="Proteomes" id="UP000179807"/>
    </source>
</evidence>
<reference evidence="3" key="1">
    <citation type="submission" date="2016-10" db="EMBL/GenBank/DDBJ databases">
        <authorList>
            <person name="Benchimol M."/>
            <person name="Almeida L.G."/>
            <person name="Vasconcelos A.T."/>
            <person name="Perreira-Neves A."/>
            <person name="Rosa I.A."/>
            <person name="Tasca T."/>
            <person name="Bogo M.R."/>
            <person name="de Souza W."/>
        </authorList>
    </citation>
    <scope>NUCLEOTIDE SEQUENCE [LARGE SCALE GENOMIC DNA]</scope>
    <source>
        <strain evidence="3">K</strain>
    </source>
</reference>
<dbReference type="OrthoDB" id="9626941at2759"/>
<keyword evidence="2" id="KW-0472">Membrane</keyword>
<evidence type="ECO:0000313" key="3">
    <source>
        <dbReference type="EMBL" id="OHT04517.1"/>
    </source>
</evidence>